<protein>
    <submittedName>
        <fullName evidence="2">Amidohydrolase family domain protein</fullName>
    </submittedName>
</protein>
<feature type="region of interest" description="Disordered" evidence="1">
    <location>
        <begin position="44"/>
        <end position="70"/>
    </location>
</feature>
<dbReference type="GO" id="GO:0016787">
    <property type="term" value="F:hydrolase activity"/>
    <property type="evidence" value="ECO:0007669"/>
    <property type="project" value="UniProtKB-KW"/>
</dbReference>
<dbReference type="EMBL" id="JAOA01000036">
    <property type="protein sequence ID" value="ETZ96930.1"/>
    <property type="molecule type" value="Genomic_DNA"/>
</dbReference>
<evidence type="ECO:0000313" key="2">
    <source>
        <dbReference type="EMBL" id="ETZ96930.1"/>
    </source>
</evidence>
<dbReference type="PATRIC" id="fig|1299326.3.peg.6586"/>
<comment type="caution">
    <text evidence="2">The sequence shown here is derived from an EMBL/GenBank/DDBJ whole genome shotgun (WGS) entry which is preliminary data.</text>
</comment>
<proteinExistence type="predicted"/>
<dbReference type="Proteomes" id="UP000020561">
    <property type="component" value="Unassembled WGS sequence"/>
</dbReference>
<gene>
    <name evidence="2" type="ORF">I545_6862</name>
</gene>
<accession>X7XQT7</accession>
<evidence type="ECO:0000313" key="3">
    <source>
        <dbReference type="Proteomes" id="UP000020561"/>
    </source>
</evidence>
<evidence type="ECO:0000256" key="1">
    <source>
        <dbReference type="SAM" id="MobiDB-lite"/>
    </source>
</evidence>
<reference evidence="2 3" key="1">
    <citation type="submission" date="2013-12" db="EMBL/GenBank/DDBJ databases">
        <authorList>
            <person name="Brown-Elliot B."/>
            <person name="Wallace R."/>
            <person name="Lenaerts A."/>
            <person name="Ordway D."/>
            <person name="DeGroote M.A."/>
            <person name="Parker T."/>
            <person name="Sizemore C."/>
            <person name="Tallon L.J."/>
            <person name="Sadzewicz L.K."/>
            <person name="Sengamalay N."/>
            <person name="Fraser C.M."/>
            <person name="Hine E."/>
            <person name="Shefchek K.A."/>
            <person name="Das S.P."/>
            <person name="Tettelin H."/>
        </authorList>
    </citation>
    <scope>NUCLEOTIDE SEQUENCE [LARGE SCALE GENOMIC DNA]</scope>
    <source>
        <strain evidence="2 3">662</strain>
    </source>
</reference>
<feature type="region of interest" description="Disordered" evidence="1">
    <location>
        <begin position="143"/>
        <end position="201"/>
    </location>
</feature>
<name>X7XQT7_MYCKA</name>
<dbReference type="AlphaFoldDB" id="X7XQT7"/>
<organism evidence="2 3">
    <name type="scientific">Mycobacterium kansasii 662</name>
    <dbReference type="NCBI Taxonomy" id="1299326"/>
    <lineage>
        <taxon>Bacteria</taxon>
        <taxon>Bacillati</taxon>
        <taxon>Actinomycetota</taxon>
        <taxon>Actinomycetes</taxon>
        <taxon>Mycobacteriales</taxon>
        <taxon>Mycobacteriaceae</taxon>
        <taxon>Mycobacterium</taxon>
    </lineage>
</organism>
<sequence length="225" mass="24726">MIEDAEGTRTPVIDASVHIFFPSNKDLRGFLREPFKRPRLSRLRDGLVRGTRPASTRRTPRDRTANTRGSSVELVADELFSKRGVDVAILHPMGPPASCPTGTSAARCTPPNNENDGVALARTRRIRVRSSAATIRVNPDDIAGAQSAKSKNGRSHPRVVQIGVPPAIPRRSMASRNSGRCGRPRPDAEPAGGGSHRIRRRHRISAHAVRGTTRTYEQYVGLHWR</sequence>
<keyword evidence="2" id="KW-0378">Hydrolase</keyword>